<keyword evidence="4 8" id="KW-0808">Transferase</keyword>
<keyword evidence="6" id="KW-0238">DNA-binding</keyword>
<accession>A0A2C5ZSD5</accession>
<dbReference type="Gene3D" id="3.40.50.150">
    <property type="entry name" value="Vaccinia Virus protein VP39"/>
    <property type="match status" value="1"/>
</dbReference>
<evidence type="ECO:0000256" key="2">
    <source>
        <dbReference type="ARBA" id="ARBA00011975"/>
    </source>
</evidence>
<dbReference type="AlphaFoldDB" id="A0A2C5ZSD5"/>
<dbReference type="Gene3D" id="3.90.120.10">
    <property type="entry name" value="DNA Methylase, subunit A, domain 2"/>
    <property type="match status" value="1"/>
</dbReference>
<dbReference type="GO" id="GO:0003677">
    <property type="term" value="F:DNA binding"/>
    <property type="evidence" value="ECO:0007669"/>
    <property type="project" value="UniProtKB-KW"/>
</dbReference>
<dbReference type="PRINTS" id="PR00105">
    <property type="entry name" value="C5METTRFRASE"/>
</dbReference>
<dbReference type="PROSITE" id="PS00094">
    <property type="entry name" value="C5_MTASE_1"/>
    <property type="match status" value="1"/>
</dbReference>
<dbReference type="GO" id="GO:0044027">
    <property type="term" value="P:negative regulation of gene expression via chromosomal CpG island methylation"/>
    <property type="evidence" value="ECO:0007669"/>
    <property type="project" value="TreeGrafter"/>
</dbReference>
<protein>
    <recommendedName>
        <fullName evidence="2">DNA (cytosine-5-)-methyltransferase</fullName>
        <ecNumber evidence="2">2.1.1.37</ecNumber>
    </recommendedName>
</protein>
<evidence type="ECO:0000256" key="9">
    <source>
        <dbReference type="SAM" id="MobiDB-lite"/>
    </source>
</evidence>
<evidence type="ECO:0000313" key="12">
    <source>
        <dbReference type="Proteomes" id="UP000224854"/>
    </source>
</evidence>
<comment type="caution">
    <text evidence="11">The sequence shown here is derived from an EMBL/GenBank/DDBJ whole genome shotgun (WGS) entry which is preliminary data.</text>
</comment>
<organism evidence="11 12">
    <name type="scientific">Ophiocordyceps australis</name>
    <dbReference type="NCBI Taxonomy" id="1399860"/>
    <lineage>
        <taxon>Eukaryota</taxon>
        <taxon>Fungi</taxon>
        <taxon>Dikarya</taxon>
        <taxon>Ascomycota</taxon>
        <taxon>Pezizomycotina</taxon>
        <taxon>Sordariomycetes</taxon>
        <taxon>Hypocreomycetidae</taxon>
        <taxon>Hypocreales</taxon>
        <taxon>Ophiocordycipitaceae</taxon>
        <taxon>Ophiocordyceps</taxon>
    </lineage>
</organism>
<keyword evidence="3 8" id="KW-0489">Methyltransferase</keyword>
<dbReference type="Proteomes" id="UP000224854">
    <property type="component" value="Unassembled WGS sequence"/>
</dbReference>
<evidence type="ECO:0000259" key="10">
    <source>
        <dbReference type="PROSITE" id="PS51038"/>
    </source>
</evidence>
<evidence type="ECO:0000256" key="4">
    <source>
        <dbReference type="ARBA" id="ARBA00022679"/>
    </source>
</evidence>
<dbReference type="OrthoDB" id="5376140at2759"/>
<dbReference type="InterPro" id="IPR018117">
    <property type="entry name" value="C5_DNA_meth_AS"/>
</dbReference>
<feature type="region of interest" description="Disordered" evidence="9">
    <location>
        <begin position="1"/>
        <end position="26"/>
    </location>
</feature>
<dbReference type="Gene3D" id="2.30.30.490">
    <property type="match status" value="1"/>
</dbReference>
<dbReference type="PANTHER" id="PTHR10629">
    <property type="entry name" value="CYTOSINE-SPECIFIC METHYLTRANSFERASE"/>
    <property type="match status" value="1"/>
</dbReference>
<dbReference type="EC" id="2.1.1.37" evidence="2"/>
<dbReference type="InterPro" id="IPR001525">
    <property type="entry name" value="C5_MeTfrase"/>
</dbReference>
<feature type="compositionally biased region" description="Acidic residues" evidence="9">
    <location>
        <begin position="11"/>
        <end position="23"/>
    </location>
</feature>
<comment type="subcellular location">
    <subcellularLocation>
        <location evidence="1">Nucleus</location>
    </subcellularLocation>
</comment>
<dbReference type="EMBL" id="NJEU01000068">
    <property type="protein sequence ID" value="PHH82261.1"/>
    <property type="molecule type" value="Genomic_DNA"/>
</dbReference>
<dbReference type="InterPro" id="IPR001025">
    <property type="entry name" value="BAH_dom"/>
</dbReference>
<sequence>MASIQCSIEHDDGEGSNSEEPEADAPNSCRLELASAAGHLTSPRCYYESFDSPVPIMSEKDALAMLHVGTQDSLGKDYIAYDLDDFSIYYDKKGSHPCEIMRPLSHIGTKAPESYVDGILSSNNGEHKFFVKRIHIKAMPVDNYGIAHHTVRGAIWVQSWLNRDSDTYYRLGRPAREYQRFYEPSLWLADLAKHFVDYCDEMHSLGHSISIHHFRYKFFAWLESTHQKAPAFLDWTRQHPSTDFMTSVIADAAYLYKESIGVLHQEGTLFHSIWSEIWTFERYKAQPIAGTKTVVTQYMHDCFAHMPFGDKLEVVAPSDLTRKLWYQNIKARRLELPSPLDDWCKSFPTVSNLCIKSIKPGDTISTHRDCETTGAMWKRQTSKWCADVDRWFALVQKVEMREEKRVFDVIWYYRPLDTLCGLMRYPWNNELFLSDHCSCTEEYKIREDQVQGIHEVDFGGNSTTKAEFFCRQTYFHSERKWVTLEADDVRCEHSRQARRLYRPGDTVLVRLDTKSGVAEPCEVTTCGDIKTWQFRRLLRRGQIQGQTKIKRPPNEVVYSNMLVEKSHNAIIGRCHVRFFHMKTPVPTPYDRDGVGAFFYFSHIYMLNAEGIGMCVPLEACPESLHQGLDPMAAGHGKLRGLDLFCGGGNFGRGLEEGGGIEMCWANDYDSKAVHTYMANTTSPITPFLGSVDDLQRQALRGNFCQMVPRVGQVDFICGGSPCPGFSTLTNDKTTAKQRKNQSLVAAFASFIDLYRPKYALLENVTGIVHGKKDRDQDVFSQLICAVVGLGYQTHFFFVDASSCGSAQRRPRIFIAIAAPGYRLPERPVATHSYPAGTMRRSIGLLPTGEPMTERLVPTATPFKFVSASEATADLPEIGDGRVDICPGFADHRVSLGVTRLMKSRIALIPKQPWGMNLAKAWYGQGPKRVAKTGSMTEAEYAQFCKHKSMRPGRHLATSQVSNAWGRMYPHRLFETIVTDSGPGDGKNGRILHWRDDRPVTIMEARRAQGIRDNEVLLGNLRDQYKIVGNSVAREVALALGSVLREAWASSLEEGVVDDGQGGGVGMATQDQEQAAFDDGSASYGDKEDHSSRECSTPATGLSWTSSQAKGFKRPWGLEVQLMSGKKRKK</sequence>
<reference evidence="11 12" key="1">
    <citation type="submission" date="2017-06" db="EMBL/GenBank/DDBJ databases">
        <title>Ant-infecting Ophiocordyceps genomes reveal a high diversity of potential behavioral manipulation genes and a possible major role for enterotoxins.</title>
        <authorList>
            <person name="De Bekker C."/>
            <person name="Evans H.C."/>
            <person name="Brachmann A."/>
            <person name="Hughes D.P."/>
        </authorList>
    </citation>
    <scope>NUCLEOTIDE SEQUENCE [LARGE SCALE GENOMIC DNA]</scope>
    <source>
        <strain evidence="11 12">1348a</strain>
    </source>
</reference>
<dbReference type="InterPro" id="IPR043151">
    <property type="entry name" value="BAH_sf"/>
</dbReference>
<dbReference type="SUPFAM" id="SSF53335">
    <property type="entry name" value="S-adenosyl-L-methionine-dependent methyltransferases"/>
    <property type="match status" value="1"/>
</dbReference>
<dbReference type="InterPro" id="IPR029063">
    <property type="entry name" value="SAM-dependent_MTases_sf"/>
</dbReference>
<feature type="region of interest" description="Disordered" evidence="9">
    <location>
        <begin position="1076"/>
        <end position="1109"/>
    </location>
</feature>
<name>A0A2C5ZSD5_9HYPO</name>
<evidence type="ECO:0000256" key="3">
    <source>
        <dbReference type="ARBA" id="ARBA00022603"/>
    </source>
</evidence>
<dbReference type="InterPro" id="IPR050390">
    <property type="entry name" value="C5-Methyltransferase"/>
</dbReference>
<dbReference type="GO" id="GO:0003886">
    <property type="term" value="F:DNA (cytosine-5-)-methyltransferase activity"/>
    <property type="evidence" value="ECO:0007669"/>
    <property type="project" value="UniProtKB-EC"/>
</dbReference>
<dbReference type="PANTHER" id="PTHR10629:SF54">
    <property type="entry name" value="DNA METHYLTRANSFERASE DIM-2"/>
    <property type="match status" value="1"/>
</dbReference>
<evidence type="ECO:0000256" key="7">
    <source>
        <dbReference type="ARBA" id="ARBA00023242"/>
    </source>
</evidence>
<keyword evidence="7" id="KW-0539">Nucleus</keyword>
<feature type="compositionally biased region" description="Polar residues" evidence="9">
    <location>
        <begin position="1093"/>
        <end position="1108"/>
    </location>
</feature>
<keyword evidence="5 8" id="KW-0949">S-adenosyl-L-methionine</keyword>
<dbReference type="GO" id="GO:0003682">
    <property type="term" value="F:chromatin binding"/>
    <property type="evidence" value="ECO:0007669"/>
    <property type="project" value="InterPro"/>
</dbReference>
<dbReference type="Pfam" id="PF00145">
    <property type="entry name" value="DNA_methylase"/>
    <property type="match status" value="1"/>
</dbReference>
<gene>
    <name evidence="11" type="ORF">CDD82_6510</name>
</gene>
<comment type="similarity">
    <text evidence="8">Belongs to the class I-like SAM-binding methyltransferase superfamily. C5-methyltransferase family.</text>
</comment>
<dbReference type="PROSITE" id="PS51038">
    <property type="entry name" value="BAH"/>
    <property type="match status" value="1"/>
</dbReference>
<dbReference type="PROSITE" id="PS51679">
    <property type="entry name" value="SAM_MT_C5"/>
    <property type="match status" value="1"/>
</dbReference>
<dbReference type="GO" id="GO:0005634">
    <property type="term" value="C:nucleus"/>
    <property type="evidence" value="ECO:0007669"/>
    <property type="project" value="UniProtKB-SubCell"/>
</dbReference>
<proteinExistence type="inferred from homology"/>
<keyword evidence="12" id="KW-1185">Reference proteome</keyword>
<evidence type="ECO:0000256" key="6">
    <source>
        <dbReference type="ARBA" id="ARBA00023125"/>
    </source>
</evidence>
<evidence type="ECO:0000256" key="8">
    <source>
        <dbReference type="PROSITE-ProRule" id="PRU01016"/>
    </source>
</evidence>
<feature type="domain" description="BAH" evidence="10">
    <location>
        <begin position="356"/>
        <end position="485"/>
    </location>
</feature>
<feature type="active site" evidence="8">
    <location>
        <position position="722"/>
    </location>
</feature>
<dbReference type="GO" id="GO:0032259">
    <property type="term" value="P:methylation"/>
    <property type="evidence" value="ECO:0007669"/>
    <property type="project" value="UniProtKB-KW"/>
</dbReference>
<dbReference type="Pfam" id="PF25423">
    <property type="entry name" value="DUF7893"/>
    <property type="match status" value="1"/>
</dbReference>
<evidence type="ECO:0000256" key="5">
    <source>
        <dbReference type="ARBA" id="ARBA00022691"/>
    </source>
</evidence>
<evidence type="ECO:0000313" key="11">
    <source>
        <dbReference type="EMBL" id="PHH82261.1"/>
    </source>
</evidence>
<evidence type="ECO:0000256" key="1">
    <source>
        <dbReference type="ARBA" id="ARBA00004123"/>
    </source>
</evidence>
<dbReference type="InterPro" id="IPR057215">
    <property type="entry name" value="DUF7893"/>
</dbReference>